<dbReference type="RefSeq" id="WP_109825007.1">
    <property type="nucleotide sequence ID" value="NZ_CP029494.1"/>
</dbReference>
<dbReference type="EMBL" id="CP029494">
    <property type="protein sequence ID" value="AWN22175.1"/>
    <property type="molecule type" value="Genomic_DNA"/>
</dbReference>
<feature type="domain" description="Transposase IS701-like DDE" evidence="1">
    <location>
        <begin position="19"/>
        <end position="275"/>
    </location>
</feature>
<gene>
    <name evidence="2" type="ORF">DKM44_02120</name>
</gene>
<name>A0A2Z3JB48_9DEIO</name>
<sequence>MTTPRNWQRAFGGFLSAYLDLLDNGKQRACLPRYVRGLLAPLERKSIQPMAEHVCIPYQRLHHFLNVSAWDTGAFEVLLRQQAQQLCGGKNAVLVIDDTALPKSGEASVGVTHQYCGALGKIANCQSLITLTLSDGRLFAPLGMRLFLPTSWTQDPERCGQAGVPAERQQYKSKSEIALEELDRVREAGVTFKVVLADAGYGIGKAFRQGLTQRGLTWAVGIVGIQKVFSLQVTLTDPPQQTGGRPGKHALTSETARAVKDVLHGFPPYRWHTVKGGKTSRWVAMRVRIADGVPNKRGLHLPGEEVWIIGEKRRGGVVKYYATNHPAGTPLTHLVRDIKARWACEILHLQCKEELGLDHFEGRSLQGLEHHVVLVLLTLLFLQTLRSPRGERSQQDVTVPQARRAASHALETLLPARCPHCGEHIRCPPRSSVNLPNAA</sequence>
<dbReference type="AlphaFoldDB" id="A0A2Z3JB48"/>
<dbReference type="InterPro" id="IPR039365">
    <property type="entry name" value="IS701-like"/>
</dbReference>
<evidence type="ECO:0000313" key="2">
    <source>
        <dbReference type="EMBL" id="AWN22175.1"/>
    </source>
</evidence>
<dbReference type="PANTHER" id="PTHR33627:SF1">
    <property type="entry name" value="TRANSPOSASE"/>
    <property type="match status" value="1"/>
</dbReference>
<dbReference type="Pfam" id="PF13546">
    <property type="entry name" value="DDE_5"/>
    <property type="match status" value="1"/>
</dbReference>
<dbReference type="Proteomes" id="UP000245368">
    <property type="component" value="Chromosome"/>
</dbReference>
<dbReference type="OrthoDB" id="6139076at2"/>
<organism evidence="2 3">
    <name type="scientific">Deinococcus irradiatisoli</name>
    <dbReference type="NCBI Taxonomy" id="2202254"/>
    <lineage>
        <taxon>Bacteria</taxon>
        <taxon>Thermotogati</taxon>
        <taxon>Deinococcota</taxon>
        <taxon>Deinococci</taxon>
        <taxon>Deinococcales</taxon>
        <taxon>Deinococcaceae</taxon>
        <taxon>Deinococcus</taxon>
    </lineage>
</organism>
<dbReference type="KEGG" id="dez:DKM44_02120"/>
<dbReference type="InterPro" id="IPR012337">
    <property type="entry name" value="RNaseH-like_sf"/>
</dbReference>
<keyword evidence="3" id="KW-1185">Reference proteome</keyword>
<dbReference type="PANTHER" id="PTHR33627">
    <property type="entry name" value="TRANSPOSASE"/>
    <property type="match status" value="1"/>
</dbReference>
<evidence type="ECO:0000259" key="1">
    <source>
        <dbReference type="Pfam" id="PF13546"/>
    </source>
</evidence>
<dbReference type="NCBIfam" id="NF033540">
    <property type="entry name" value="transpos_IS701"/>
    <property type="match status" value="1"/>
</dbReference>
<proteinExistence type="predicted"/>
<dbReference type="InterPro" id="IPR038721">
    <property type="entry name" value="IS701-like_DDE_dom"/>
</dbReference>
<dbReference type="SUPFAM" id="SSF53098">
    <property type="entry name" value="Ribonuclease H-like"/>
    <property type="match status" value="1"/>
</dbReference>
<protein>
    <submittedName>
        <fullName evidence="2">IS701 family transposase</fullName>
    </submittedName>
</protein>
<accession>A0A2Z3JB48</accession>
<reference evidence="2 3" key="1">
    <citation type="submission" date="2018-05" db="EMBL/GenBank/DDBJ databases">
        <title>Complete Genome Sequence of Deinococcus sp. strain 17bor-2.</title>
        <authorList>
            <person name="Srinivasan S."/>
        </authorList>
    </citation>
    <scope>NUCLEOTIDE SEQUENCE [LARGE SCALE GENOMIC DNA]</scope>
    <source>
        <strain evidence="2 3">17bor-2</strain>
    </source>
</reference>
<evidence type="ECO:0000313" key="3">
    <source>
        <dbReference type="Proteomes" id="UP000245368"/>
    </source>
</evidence>